<name>A0ABN4FW38_9BURK</name>
<dbReference type="InterPro" id="IPR011607">
    <property type="entry name" value="MGS-like_dom"/>
</dbReference>
<dbReference type="PROSITE" id="PS51855">
    <property type="entry name" value="MGS"/>
    <property type="match status" value="1"/>
</dbReference>
<dbReference type="InterPro" id="IPR036914">
    <property type="entry name" value="MGS-like_dom_sf"/>
</dbReference>
<protein>
    <recommendedName>
        <fullName evidence="2">Methylglyoxal synthase</fullName>
        <shortName evidence="2">MGS</shortName>
        <ecNumber evidence="2">4.2.3.3</ecNumber>
    </recommendedName>
</protein>
<dbReference type="SMART" id="SM00851">
    <property type="entry name" value="MGS"/>
    <property type="match status" value="1"/>
</dbReference>
<evidence type="ECO:0000256" key="1">
    <source>
        <dbReference type="ARBA" id="ARBA00006287"/>
    </source>
</evidence>
<dbReference type="NCBIfam" id="NF003559">
    <property type="entry name" value="PRK05234.1"/>
    <property type="match status" value="1"/>
</dbReference>
<accession>A0ABN4FW38</accession>
<dbReference type="Pfam" id="PF02142">
    <property type="entry name" value="MGS"/>
    <property type="match status" value="1"/>
</dbReference>
<reference evidence="5" key="1">
    <citation type="submission" date="2015-02" db="EMBL/GenBank/DDBJ databases">
        <title>Complete Genome Sequencing of Pandoraea vervacti NS15 sp. nov.</title>
        <authorList>
            <person name="Chan K.-G."/>
        </authorList>
    </citation>
    <scope>NUCLEOTIDE SEQUENCE [LARGE SCALE GENOMIC DNA]</scope>
    <source>
        <strain evidence="5">NS15</strain>
    </source>
</reference>
<dbReference type="HAMAP" id="MF_00549">
    <property type="entry name" value="Methylglyoxal_synth"/>
    <property type="match status" value="1"/>
</dbReference>
<feature type="binding site" evidence="2">
    <location>
        <begin position="45"/>
        <end position="48"/>
    </location>
    <ligand>
        <name>substrate</name>
    </ligand>
</feature>
<comment type="catalytic activity">
    <reaction evidence="2">
        <text>dihydroxyacetone phosphate = methylglyoxal + phosphate</text>
        <dbReference type="Rhea" id="RHEA:17937"/>
        <dbReference type="ChEBI" id="CHEBI:17158"/>
        <dbReference type="ChEBI" id="CHEBI:43474"/>
        <dbReference type="ChEBI" id="CHEBI:57642"/>
        <dbReference type="EC" id="4.2.3.3"/>
    </reaction>
</comment>
<evidence type="ECO:0000313" key="4">
    <source>
        <dbReference type="EMBL" id="AJP59913.2"/>
    </source>
</evidence>
<gene>
    <name evidence="2" type="primary">mgsA</name>
    <name evidence="4" type="ORF">UC34_18765</name>
</gene>
<feature type="binding site" evidence="2">
    <location>
        <position position="19"/>
    </location>
    <ligand>
        <name>substrate</name>
    </ligand>
</feature>
<keyword evidence="5" id="KW-1185">Reference proteome</keyword>
<proteinExistence type="inferred from homology"/>
<dbReference type="RefSeq" id="WP_044456757.1">
    <property type="nucleotide sequence ID" value="NZ_CP010897.2"/>
</dbReference>
<feature type="binding site" evidence="2">
    <location>
        <position position="23"/>
    </location>
    <ligand>
        <name>substrate</name>
    </ligand>
</feature>
<feature type="active site" description="Proton donor/acceptor" evidence="2">
    <location>
        <position position="71"/>
    </location>
</feature>
<dbReference type="EMBL" id="CP010897">
    <property type="protein sequence ID" value="AJP59913.2"/>
    <property type="molecule type" value="Genomic_DNA"/>
</dbReference>
<dbReference type="PANTHER" id="PTHR30492">
    <property type="entry name" value="METHYLGLYOXAL SYNTHASE"/>
    <property type="match status" value="1"/>
</dbReference>
<evidence type="ECO:0000259" key="3">
    <source>
        <dbReference type="PROSITE" id="PS51855"/>
    </source>
</evidence>
<comment type="similarity">
    <text evidence="1 2">Belongs to the methylglyoxal synthase family.</text>
</comment>
<evidence type="ECO:0000313" key="5">
    <source>
        <dbReference type="Proteomes" id="UP000035085"/>
    </source>
</evidence>
<dbReference type="NCBIfam" id="TIGR00160">
    <property type="entry name" value="MGSA"/>
    <property type="match status" value="1"/>
</dbReference>
<feature type="domain" description="MGS-like" evidence="3">
    <location>
        <begin position="4"/>
        <end position="147"/>
    </location>
</feature>
<dbReference type="EC" id="4.2.3.3" evidence="2"/>
<comment type="function">
    <text evidence="2">Catalyzes the formation of methylglyoxal from dihydroxyacetone phosphate.</text>
</comment>
<keyword evidence="2" id="KW-0456">Lyase</keyword>
<organism evidence="4 5">
    <name type="scientific">Pandoraea vervacti</name>
    <dbReference type="NCBI Taxonomy" id="656178"/>
    <lineage>
        <taxon>Bacteria</taxon>
        <taxon>Pseudomonadati</taxon>
        <taxon>Pseudomonadota</taxon>
        <taxon>Betaproteobacteria</taxon>
        <taxon>Burkholderiales</taxon>
        <taxon>Burkholderiaceae</taxon>
        <taxon>Pandoraea</taxon>
    </lineage>
</organism>
<feature type="binding site" evidence="2">
    <location>
        <begin position="65"/>
        <end position="66"/>
    </location>
    <ligand>
        <name>substrate</name>
    </ligand>
</feature>
<sequence>MTVSTVPKVPAVRIALIAHDKKKDEILAVAHDYVDVLRQCRLVATGTTGGRIASELGLDVERMLSGPHGGDLQIGAQLAEGRVDMVLFLRDPMTPQPHEPDINALVRACDVHNVPCATNSATARLLLEQLIVRLAREATEATAQPSA</sequence>
<dbReference type="InterPro" id="IPR004363">
    <property type="entry name" value="Methylgl_synth"/>
</dbReference>
<dbReference type="PANTHER" id="PTHR30492:SF0">
    <property type="entry name" value="METHYLGLYOXAL SYNTHASE"/>
    <property type="match status" value="1"/>
</dbReference>
<feature type="binding site" evidence="2">
    <location>
        <position position="98"/>
    </location>
    <ligand>
        <name>substrate</name>
    </ligand>
</feature>
<dbReference type="CDD" id="cd01422">
    <property type="entry name" value="MGS"/>
    <property type="match status" value="1"/>
</dbReference>
<dbReference type="Proteomes" id="UP000035085">
    <property type="component" value="Chromosome"/>
</dbReference>
<dbReference type="SUPFAM" id="SSF52335">
    <property type="entry name" value="Methylglyoxal synthase-like"/>
    <property type="match status" value="1"/>
</dbReference>
<dbReference type="PIRSF" id="PIRSF006614">
    <property type="entry name" value="Methylglyox_syn"/>
    <property type="match status" value="1"/>
</dbReference>
<dbReference type="Gene3D" id="3.40.50.1380">
    <property type="entry name" value="Methylglyoxal synthase-like domain"/>
    <property type="match status" value="1"/>
</dbReference>
<evidence type="ECO:0000256" key="2">
    <source>
        <dbReference type="HAMAP-Rule" id="MF_00549"/>
    </source>
</evidence>